<dbReference type="Proteomes" id="UP000298631">
    <property type="component" value="Plasmid unnamed1"/>
</dbReference>
<keyword evidence="4" id="KW-1185">Reference proteome</keyword>
<sequence>MPTYSFIGYSTDSLVYDSVNNSWSLRPDYDQDLHRVQFSISDDDAYMGGDNFDDETGNDANQFATVTDMNGSPVASGQVYAEEFYAVSNSATGPIWIEKVEIAGKHVGYLVSAPLDPSLTYSQTTKMDSEDNAPDSDAPQGNTPSYASLADVPPCYAPGTLIDTPDGPRAVEALEPGDMVITRDHGPQPIRWTHQGEHSLDDAEVNEKPVQIKAGSLGYGLPSHDLIVSPQHRILVGGVGQLHQVFATEAFAPAKSLTSVQGIRHMQSKAKITWVHFACDRHEVVTANGCLSESLLLGPMVLNGLQTVERNALIDIYGPALTPDVALNGPPARECLTVGAVKRRIFEHFKEKGKLIAKEIKKWNVDAALEKYEVEQMRLAKSSVQSNTNTILVA</sequence>
<dbReference type="EMBL" id="CP039965">
    <property type="protein sequence ID" value="QCO57255.1"/>
    <property type="molecule type" value="Genomic_DNA"/>
</dbReference>
<feature type="region of interest" description="Disordered" evidence="1">
    <location>
        <begin position="121"/>
        <end position="150"/>
    </location>
</feature>
<dbReference type="SUPFAM" id="SSF51294">
    <property type="entry name" value="Hedgehog/intein (Hint) domain"/>
    <property type="match status" value="1"/>
</dbReference>
<organism evidence="3 4">
    <name type="scientific">Pseudorhodobacter turbinis</name>
    <dbReference type="NCBI Taxonomy" id="2500533"/>
    <lineage>
        <taxon>Bacteria</taxon>
        <taxon>Pseudomonadati</taxon>
        <taxon>Pseudomonadota</taxon>
        <taxon>Alphaproteobacteria</taxon>
        <taxon>Rhodobacterales</taxon>
        <taxon>Paracoccaceae</taxon>
        <taxon>Pseudorhodobacter</taxon>
    </lineage>
</organism>
<name>A0A4P8EKI9_9RHOB</name>
<dbReference type="InterPro" id="IPR028992">
    <property type="entry name" value="Hedgehog/Intein_dom"/>
</dbReference>
<dbReference type="AlphaFoldDB" id="A0A4P8EKI9"/>
<geneLocation type="plasmid" evidence="3 4">
    <name>unnamed1</name>
</geneLocation>
<evidence type="ECO:0000313" key="4">
    <source>
        <dbReference type="Proteomes" id="UP000298631"/>
    </source>
</evidence>
<evidence type="ECO:0000256" key="1">
    <source>
        <dbReference type="SAM" id="MobiDB-lite"/>
    </source>
</evidence>
<dbReference type="InterPro" id="IPR036844">
    <property type="entry name" value="Hint_dom_sf"/>
</dbReference>
<dbReference type="OrthoDB" id="6305173at2"/>
<evidence type="ECO:0000259" key="2">
    <source>
        <dbReference type="Pfam" id="PF13403"/>
    </source>
</evidence>
<dbReference type="Gene3D" id="2.170.16.10">
    <property type="entry name" value="Hedgehog/Intein (Hint) domain"/>
    <property type="match status" value="1"/>
</dbReference>
<protein>
    <submittedName>
        <fullName evidence="3">Hint domain-containing protein</fullName>
    </submittedName>
</protein>
<gene>
    <name evidence="3" type="ORF">EOK75_15990</name>
</gene>
<dbReference type="Pfam" id="PF13403">
    <property type="entry name" value="Hint_2"/>
    <property type="match status" value="1"/>
</dbReference>
<accession>A0A4P8EKI9</accession>
<evidence type="ECO:0000313" key="3">
    <source>
        <dbReference type="EMBL" id="QCO57255.1"/>
    </source>
</evidence>
<dbReference type="RefSeq" id="WP_137195058.1">
    <property type="nucleotide sequence ID" value="NZ_CP039965.1"/>
</dbReference>
<proteinExistence type="predicted"/>
<dbReference type="KEGG" id="pseb:EOK75_15990"/>
<keyword evidence="3" id="KW-0614">Plasmid</keyword>
<feature type="domain" description="Hedgehog/Intein (Hint)" evidence="2">
    <location>
        <begin position="154"/>
        <end position="298"/>
    </location>
</feature>
<reference evidence="3 4" key="1">
    <citation type="submission" date="2019-05" db="EMBL/GenBank/DDBJ databases">
        <title>Pseudorhodobacter turbinis sp. nov., isolated from the gut of the Korean turban shell.</title>
        <authorList>
            <person name="Jeong Y.-S."/>
            <person name="Kang W.-R."/>
            <person name="Bae J.-W."/>
        </authorList>
    </citation>
    <scope>NUCLEOTIDE SEQUENCE [LARGE SCALE GENOMIC DNA]</scope>
    <source>
        <strain evidence="3 4">S12M18</strain>
        <plasmid evidence="3 4">unnamed1</plasmid>
    </source>
</reference>